<evidence type="ECO:0000259" key="2">
    <source>
        <dbReference type="Pfam" id="PF17667"/>
    </source>
</evidence>
<dbReference type="InterPro" id="IPR011009">
    <property type="entry name" value="Kinase-like_dom_sf"/>
</dbReference>
<proteinExistence type="predicted"/>
<dbReference type="EMBL" id="BFAD01000004">
    <property type="protein sequence ID" value="GBE82933.1"/>
    <property type="molecule type" value="Genomic_DNA"/>
</dbReference>
<dbReference type="AlphaFoldDB" id="A0A401GL86"/>
<dbReference type="Gene3D" id="3.30.710.10">
    <property type="entry name" value="Potassium Channel Kv1.1, Chain A"/>
    <property type="match status" value="1"/>
</dbReference>
<sequence length="912" mass="102900">MDCFDAPDSSLSKNAGTSTSTQPQRDPQFYTEPSPEQGDEHITFLVEGVLFRVARWAFEDDSEVFRDMYALPLAPGATPDGASDARPLRLDGVAKNEFRLLLCVMYSRYVLYPYLRITNKPDTHKPWSTPDGPDLTPDEWISVLKLADMWHLAHARDIAIAHLTRTLSTQDPVQQLALAQRHGIDAWLLPALNALARRPSPLCARDAAVIGWECALKLAAVREIFPGEFALHFLPANLVLDYGPPSFEDAFSTMPSNDISTTSFFGSMARCIVDFQLCPGYALELIRNSPHDANLSGFRAALLHKDDVARRDVNLYWALQRLSFVRRPHCTEDDPFEDIDNEGKVRTSSSAGSRADTARRAAILKQLTAEVATVLLRQHRCFVFTVLILGDHARFIRWDRAGAVVTEKFNYKCTPYLARFLRMFAQMSPEQQGADPTAVLVENGSQDFRLMMDAPNNSTPGNLYARDMFYKSLEPGWAWWKLSVPSMEGENNVQESREFLVGKPHFLSDDLQGRATRGYVALDCSKKHFVFLKDAWRVSGAGMQKEGDALRTLQKAGVTHVPTLVCHGDIGGQISSTQKHVAPGQPNDTYVHYRLVVEQVCRPIHGHRSGLELVRIIADCVDAHQQAVEKAGLMHCDVSVDNILMVERPMRGGMTERRGILCDWELSKPVRDGPNGEKEAVRVPGISGTWAYMSVHALDHPEDPITVADELEAFYYVLFMSAIYCMKNNISDVENFVYQYFDSCGANGRCGSMKRQAMLDGRFMYKGTRIKFTDEEGVLQHPLNDLLPLLSLWFSLRYGFEQYENDTRGTESRTRVDKDGRVLDHQFAERIEWCMDQVTQLKTHDAVRRLLEEFLDAVVQPGDDKRSIPGFVIRKEIDSPQERFLPAASRKRPLEEESEDLPSSKGAKRRRA</sequence>
<dbReference type="SUPFAM" id="SSF56112">
    <property type="entry name" value="Protein kinase-like (PK-like)"/>
    <property type="match status" value="1"/>
</dbReference>
<dbReference type="RefSeq" id="XP_027613846.1">
    <property type="nucleotide sequence ID" value="XM_027758045.1"/>
</dbReference>
<dbReference type="InterPro" id="IPR011333">
    <property type="entry name" value="SKP1/BTB/POZ_sf"/>
</dbReference>
<feature type="region of interest" description="Disordered" evidence="1">
    <location>
        <begin position="882"/>
        <end position="912"/>
    </location>
</feature>
<dbReference type="InterPro" id="IPR040976">
    <property type="entry name" value="Pkinase_fungal"/>
</dbReference>
<keyword evidence="4" id="KW-1185">Reference proteome</keyword>
<protein>
    <recommendedName>
        <fullName evidence="2">Fungal-type protein kinase domain-containing protein</fullName>
    </recommendedName>
</protein>
<accession>A0A401GL86</accession>
<feature type="region of interest" description="Disordered" evidence="1">
    <location>
        <begin position="1"/>
        <end position="37"/>
    </location>
</feature>
<dbReference type="Gene3D" id="1.10.510.10">
    <property type="entry name" value="Transferase(Phosphotransferase) domain 1"/>
    <property type="match status" value="1"/>
</dbReference>
<name>A0A401GL86_9APHY</name>
<evidence type="ECO:0000313" key="4">
    <source>
        <dbReference type="Proteomes" id="UP000287166"/>
    </source>
</evidence>
<dbReference type="PANTHER" id="PTHR38248">
    <property type="entry name" value="FUNK1 6"/>
    <property type="match status" value="1"/>
</dbReference>
<feature type="domain" description="Fungal-type protein kinase" evidence="2">
    <location>
        <begin position="587"/>
        <end position="719"/>
    </location>
</feature>
<feature type="domain" description="Fungal-type protein kinase" evidence="2">
    <location>
        <begin position="356"/>
        <end position="581"/>
    </location>
</feature>
<reference evidence="3 4" key="1">
    <citation type="journal article" date="2018" name="Sci. Rep.">
        <title>Genome sequence of the cauliflower mushroom Sparassis crispa (Hanabiratake) and its association with beneficial usage.</title>
        <authorList>
            <person name="Kiyama R."/>
            <person name="Furutani Y."/>
            <person name="Kawaguchi K."/>
            <person name="Nakanishi T."/>
        </authorList>
    </citation>
    <scope>NUCLEOTIDE SEQUENCE [LARGE SCALE GENOMIC DNA]</scope>
</reference>
<dbReference type="OrthoDB" id="2757515at2759"/>
<dbReference type="PANTHER" id="PTHR38248:SF2">
    <property type="entry name" value="FUNK1 11"/>
    <property type="match status" value="1"/>
</dbReference>
<dbReference type="Pfam" id="PF17667">
    <property type="entry name" value="Pkinase_fungal"/>
    <property type="match status" value="2"/>
</dbReference>
<dbReference type="GeneID" id="38779850"/>
<evidence type="ECO:0000313" key="3">
    <source>
        <dbReference type="EMBL" id="GBE82933.1"/>
    </source>
</evidence>
<organism evidence="3 4">
    <name type="scientific">Sparassis crispa</name>
    <dbReference type="NCBI Taxonomy" id="139825"/>
    <lineage>
        <taxon>Eukaryota</taxon>
        <taxon>Fungi</taxon>
        <taxon>Dikarya</taxon>
        <taxon>Basidiomycota</taxon>
        <taxon>Agaricomycotina</taxon>
        <taxon>Agaricomycetes</taxon>
        <taxon>Polyporales</taxon>
        <taxon>Sparassidaceae</taxon>
        <taxon>Sparassis</taxon>
    </lineage>
</organism>
<evidence type="ECO:0000256" key="1">
    <source>
        <dbReference type="SAM" id="MobiDB-lite"/>
    </source>
</evidence>
<feature type="compositionally biased region" description="Polar residues" evidence="1">
    <location>
        <begin position="9"/>
        <end position="25"/>
    </location>
</feature>
<dbReference type="InParanoid" id="A0A401GL86"/>
<gene>
    <name evidence="3" type="ORF">SCP_0413200</name>
</gene>
<dbReference type="SUPFAM" id="SSF54695">
    <property type="entry name" value="POZ domain"/>
    <property type="match status" value="1"/>
</dbReference>
<comment type="caution">
    <text evidence="3">The sequence shown here is derived from an EMBL/GenBank/DDBJ whole genome shotgun (WGS) entry which is preliminary data.</text>
</comment>
<dbReference type="Proteomes" id="UP000287166">
    <property type="component" value="Unassembled WGS sequence"/>
</dbReference>